<protein>
    <submittedName>
        <fullName evidence="1">Uncharacterized protein</fullName>
    </submittedName>
</protein>
<gene>
    <name evidence="1" type="ORF">METZ01_LOCUS454993</name>
</gene>
<sequence length="102" mass="12161">MLLEKIRNKGIKWFFWRLNSEFRKPTKAPTKFILDGWLRIRKKISRTRNVNDKEELLYAIYDLKIAPITFDIIEFLINSEYEANRLGKKGFVIVFVPQGKPS</sequence>
<reference evidence="1" key="1">
    <citation type="submission" date="2018-05" db="EMBL/GenBank/DDBJ databases">
        <authorList>
            <person name="Lanie J.A."/>
            <person name="Ng W.-L."/>
            <person name="Kazmierczak K.M."/>
            <person name="Andrzejewski T.M."/>
            <person name="Davidsen T.M."/>
            <person name="Wayne K.J."/>
            <person name="Tettelin H."/>
            <person name="Glass J.I."/>
            <person name="Rusch D."/>
            <person name="Podicherti R."/>
            <person name="Tsui H.-C.T."/>
            <person name="Winkler M.E."/>
        </authorList>
    </citation>
    <scope>NUCLEOTIDE SEQUENCE</scope>
</reference>
<name>A0A383A3I1_9ZZZZ</name>
<organism evidence="1">
    <name type="scientific">marine metagenome</name>
    <dbReference type="NCBI Taxonomy" id="408172"/>
    <lineage>
        <taxon>unclassified sequences</taxon>
        <taxon>metagenomes</taxon>
        <taxon>ecological metagenomes</taxon>
    </lineage>
</organism>
<proteinExistence type="predicted"/>
<feature type="non-terminal residue" evidence="1">
    <location>
        <position position="102"/>
    </location>
</feature>
<dbReference type="AlphaFoldDB" id="A0A383A3I1"/>
<accession>A0A383A3I1</accession>
<evidence type="ECO:0000313" key="1">
    <source>
        <dbReference type="EMBL" id="SVE02139.1"/>
    </source>
</evidence>
<dbReference type="EMBL" id="UINC01188765">
    <property type="protein sequence ID" value="SVE02139.1"/>
    <property type="molecule type" value="Genomic_DNA"/>
</dbReference>